<sequence>MTCNKRSGRRSGKAVRDPSAYARISVPSKISQDVAENIVDPVEVHDKDDLNVDSVSVETPGAGSGDRDSTTPEEIHKWMCLDQAKQQAAARLKLEYSIRKQMHDRPVVKLTAQSENTVVERMRSGELSMPLPALADDGEVVGVREWTRGANFVYETLVQYGFGKDDVERSMLATGGGGDVVDAIMWLCVNVPTERMPVDMRDKHEFRSDALVASSKAQDGEKSNGGATEGEEDSSGSAADDEDGEDDSIGCATDDQDSEHSADEEWEPVYPRIDQAPGPVSEATSEQAGISPLAELGLGSLSDYDSDENPSEAHAVRVLQLRGCEEWQDFLRQGNQRNDSQRHGAHLQALRQRIGETQRALRELEDDLLFSSTASLEACERMWPTYYDALLDDIRRFRGSDNEAAAMVATYEVVRKEEIACERSGDGSDSDGGSSIGSLGLGALDADWEDSGRPADGPAVPALDVSAPAGWTGAQVRDVASEAVRRRDRRAVVRYRTWRAGPGGSAGFAGVLTVEWTQAGRAQRLLQRAQPEAVEASGLTHTWTGRANGTTARDAGDLAALTFLYATARLESGAQRLAPALADLWREWDAERERDAQAGAEAERAARATFLQRLRERYEAGRPAGEAERETGSAGEDEGGKGPSEADARRVAADMALRARMWGRRTMDERRQRGAARVLGGPAQADLPARQHRRAIDAALRARHSAVAVIRGETGSGKSTQIPQFVLEHVLGAPGYAGGRVICTQPRRLAAAAVGARVSREVGDAGVGARDALVGVQMRFDARAHAANALVFCTVGVLLRMLDGDPDLRGVACVICDEVQERTLELDYLLLVLRRLVRRRPLRLVLMSATVDASALARYFGACPVVDIPGRTFPVACLHLAQVAQLAAFDQPIRADGVDVALVVHVLRGLCLAGDSGRSGGSGDPSDPGDSNNSSDPWTAYCRAQVPRGAVLVFLPGMGDIRRVRDALLRDARVAAAAWVVPLHSALANEAAAGGGGATHADAAFGAAPAGRRKVVLATNVAETGVTIPDVTVVVDTGLARQPQWDARRRLTVLATRRVSLASARQRRGRAGRVQPGVALCLYAAQDEAAMLEFEPPEMLRLPLTRLCLQAKAHGFGDLIRLMQAALDPPPQAAVAHAVRDLQRAGALDAAEALTPLGRLLARLPVDLPVGKLLIAGALLRCLDPVLTIAASLSITGSVIPQRALADPPRHLSDFAPLLSAYAQWRAHLSASPPPTPPQRRAFCAAMAFSRDALDALEDCREQYLRILRESGLVAHANTPLRISGLVAVPAAADANAASTRVLHAALASALDEHVIMPRDAGYVVGHVAVRKRVEGVGRAIQIVDHERVATQPVTLDPRSAVLSPAEGVPFVAVRLSAAEGRSASAACAHELVRASLMHLVLFARDLDYWPKAQRITVNRWIEAICRARSAVVLMALRWRYQDILTCCVSGKPLPRHLAQWLDAIVLVLRAEDI</sequence>
<feature type="region of interest" description="Disordered" evidence="3">
    <location>
        <begin position="916"/>
        <end position="938"/>
    </location>
</feature>
<dbReference type="OrthoDB" id="5600252at2759"/>
<dbReference type="Gene3D" id="3.40.50.300">
    <property type="entry name" value="P-loop containing nucleotide triphosphate hydrolases"/>
    <property type="match status" value="2"/>
</dbReference>
<evidence type="ECO:0000259" key="4">
    <source>
        <dbReference type="PROSITE" id="PS51192"/>
    </source>
</evidence>
<feature type="compositionally biased region" description="Basic and acidic residues" evidence="3">
    <location>
        <begin position="618"/>
        <end position="631"/>
    </location>
</feature>
<feature type="domain" description="Helicase ATP-binding" evidence="4">
    <location>
        <begin position="699"/>
        <end position="869"/>
    </location>
</feature>
<dbReference type="SUPFAM" id="SSF52540">
    <property type="entry name" value="P-loop containing nucleoside triphosphate hydrolases"/>
    <property type="match status" value="2"/>
</dbReference>
<feature type="region of interest" description="Disordered" evidence="3">
    <location>
        <begin position="1"/>
        <end position="20"/>
    </location>
</feature>
<dbReference type="SMART" id="SM00847">
    <property type="entry name" value="HA2"/>
    <property type="match status" value="1"/>
</dbReference>
<dbReference type="CDD" id="cd17917">
    <property type="entry name" value="DEXHc_RHA-like"/>
    <property type="match status" value="1"/>
</dbReference>
<reference evidence="6" key="1">
    <citation type="submission" date="2022-07" db="EMBL/GenBank/DDBJ databases">
        <title>Phylogenomic reconstructions and comparative analyses of Kickxellomycotina fungi.</title>
        <authorList>
            <person name="Reynolds N.K."/>
            <person name="Stajich J.E."/>
            <person name="Barry K."/>
            <person name="Grigoriev I.V."/>
            <person name="Crous P."/>
            <person name="Smith M.E."/>
        </authorList>
    </citation>
    <scope>NUCLEOTIDE SEQUENCE</scope>
    <source>
        <strain evidence="6">IMI 214461</strain>
    </source>
</reference>
<keyword evidence="1" id="KW-0547">Nucleotide-binding</keyword>
<feature type="domain" description="Helicase C-terminal" evidence="5">
    <location>
        <begin position="934"/>
        <end position="1115"/>
    </location>
</feature>
<dbReference type="PROSITE" id="PS51192">
    <property type="entry name" value="HELICASE_ATP_BIND_1"/>
    <property type="match status" value="1"/>
</dbReference>
<proteinExistence type="predicted"/>
<dbReference type="Gene3D" id="1.20.120.1080">
    <property type="match status" value="1"/>
</dbReference>
<dbReference type="GO" id="GO:0004386">
    <property type="term" value="F:helicase activity"/>
    <property type="evidence" value="ECO:0007669"/>
    <property type="project" value="UniProtKB-KW"/>
</dbReference>
<feature type="compositionally biased region" description="Basic and acidic residues" evidence="3">
    <location>
        <begin position="638"/>
        <end position="648"/>
    </location>
</feature>
<dbReference type="InterPro" id="IPR048333">
    <property type="entry name" value="HA2_WH"/>
</dbReference>
<dbReference type="PANTHER" id="PTHR18934">
    <property type="entry name" value="ATP-DEPENDENT RNA HELICASE"/>
    <property type="match status" value="1"/>
</dbReference>
<feature type="compositionally biased region" description="Low complexity" evidence="3">
    <location>
        <begin position="924"/>
        <end position="937"/>
    </location>
</feature>
<evidence type="ECO:0000313" key="6">
    <source>
        <dbReference type="EMBL" id="KAJ2006451.1"/>
    </source>
</evidence>
<gene>
    <name evidence="6" type="ORF">H4R26_001364</name>
</gene>
<dbReference type="InterPro" id="IPR007502">
    <property type="entry name" value="Helicase-assoc_dom"/>
</dbReference>
<dbReference type="GO" id="GO:0003723">
    <property type="term" value="F:RNA binding"/>
    <property type="evidence" value="ECO:0007669"/>
    <property type="project" value="TreeGrafter"/>
</dbReference>
<evidence type="ECO:0000256" key="3">
    <source>
        <dbReference type="SAM" id="MobiDB-lite"/>
    </source>
</evidence>
<dbReference type="EMBL" id="JANBQF010000060">
    <property type="protein sequence ID" value="KAJ2006451.1"/>
    <property type="molecule type" value="Genomic_DNA"/>
</dbReference>
<keyword evidence="2" id="KW-0067">ATP-binding</keyword>
<dbReference type="Pfam" id="PF00271">
    <property type="entry name" value="Helicase_C"/>
    <property type="match status" value="1"/>
</dbReference>
<dbReference type="Pfam" id="PF04408">
    <property type="entry name" value="WHD_HA2"/>
    <property type="match status" value="1"/>
</dbReference>
<evidence type="ECO:0000313" key="7">
    <source>
        <dbReference type="Proteomes" id="UP001150907"/>
    </source>
</evidence>
<dbReference type="InterPro" id="IPR011545">
    <property type="entry name" value="DEAD/DEAH_box_helicase_dom"/>
</dbReference>
<dbReference type="SMART" id="SM00490">
    <property type="entry name" value="HELICc"/>
    <property type="match status" value="1"/>
</dbReference>
<evidence type="ECO:0000256" key="1">
    <source>
        <dbReference type="ARBA" id="ARBA00022741"/>
    </source>
</evidence>
<keyword evidence="7" id="KW-1185">Reference proteome</keyword>
<accession>A0A9W8BG49</accession>
<protein>
    <submittedName>
        <fullName evidence="6">Uncharacterized protein</fullName>
    </submittedName>
</protein>
<comment type="caution">
    <text evidence="6">The sequence shown here is derived from an EMBL/GenBank/DDBJ whole genome shotgun (WGS) entry which is preliminary data.</text>
</comment>
<evidence type="ECO:0000259" key="5">
    <source>
        <dbReference type="PROSITE" id="PS51194"/>
    </source>
</evidence>
<dbReference type="InterPro" id="IPR056890">
    <property type="entry name" value="UBA_DHX29-like"/>
</dbReference>
<dbReference type="CDD" id="cd18791">
    <property type="entry name" value="SF2_C_RHA"/>
    <property type="match status" value="1"/>
</dbReference>
<dbReference type="PANTHER" id="PTHR18934:SF145">
    <property type="entry name" value="ATP-DEPENDENT RNA HELICASE DHX57-RELATED"/>
    <property type="match status" value="1"/>
</dbReference>
<dbReference type="InterPro" id="IPR014001">
    <property type="entry name" value="Helicase_ATP-bd"/>
</dbReference>
<dbReference type="GO" id="GO:0005524">
    <property type="term" value="F:ATP binding"/>
    <property type="evidence" value="ECO:0007669"/>
    <property type="project" value="UniProtKB-KW"/>
</dbReference>
<dbReference type="SMART" id="SM00487">
    <property type="entry name" value="DEXDc"/>
    <property type="match status" value="1"/>
</dbReference>
<dbReference type="Pfam" id="PF00270">
    <property type="entry name" value="DEAD"/>
    <property type="match status" value="1"/>
</dbReference>
<feature type="region of interest" description="Disordered" evidence="3">
    <location>
        <begin position="211"/>
        <end position="287"/>
    </location>
</feature>
<dbReference type="GO" id="GO:0016787">
    <property type="term" value="F:hydrolase activity"/>
    <property type="evidence" value="ECO:0007669"/>
    <property type="project" value="UniProtKB-KW"/>
</dbReference>
<dbReference type="Pfam" id="PF24899">
    <property type="entry name" value="UBA_DHX29"/>
    <property type="match status" value="1"/>
</dbReference>
<feature type="compositionally biased region" description="Basic residues" evidence="3">
    <location>
        <begin position="1"/>
        <end position="13"/>
    </location>
</feature>
<dbReference type="Pfam" id="PF21010">
    <property type="entry name" value="HA2_C"/>
    <property type="match status" value="1"/>
</dbReference>
<feature type="region of interest" description="Disordered" evidence="3">
    <location>
        <begin position="618"/>
        <end position="648"/>
    </location>
</feature>
<feature type="region of interest" description="Disordered" evidence="3">
    <location>
        <begin position="45"/>
        <end position="72"/>
    </location>
</feature>
<dbReference type="PROSITE" id="PS51194">
    <property type="entry name" value="HELICASE_CTER"/>
    <property type="match status" value="1"/>
</dbReference>
<dbReference type="Proteomes" id="UP001150907">
    <property type="component" value="Unassembled WGS sequence"/>
</dbReference>
<dbReference type="InterPro" id="IPR001650">
    <property type="entry name" value="Helicase_C-like"/>
</dbReference>
<dbReference type="InterPro" id="IPR027417">
    <property type="entry name" value="P-loop_NTPase"/>
</dbReference>
<feature type="compositionally biased region" description="Acidic residues" evidence="3">
    <location>
        <begin position="229"/>
        <end position="257"/>
    </location>
</feature>
<evidence type="ECO:0000256" key="2">
    <source>
        <dbReference type="ARBA" id="ARBA00022840"/>
    </source>
</evidence>
<organism evidence="6 7">
    <name type="scientific">Coemansia thaxteri</name>
    <dbReference type="NCBI Taxonomy" id="2663907"/>
    <lineage>
        <taxon>Eukaryota</taxon>
        <taxon>Fungi</taxon>
        <taxon>Fungi incertae sedis</taxon>
        <taxon>Zoopagomycota</taxon>
        <taxon>Kickxellomycotina</taxon>
        <taxon>Kickxellomycetes</taxon>
        <taxon>Kickxellales</taxon>
        <taxon>Kickxellaceae</taxon>
        <taxon>Coemansia</taxon>
    </lineage>
</organism>
<name>A0A9W8BG49_9FUNG</name>